<dbReference type="InterPro" id="IPR042241">
    <property type="entry name" value="GCP_C_sf"/>
</dbReference>
<dbReference type="InterPro" id="IPR007259">
    <property type="entry name" value="GCP"/>
</dbReference>
<name>A0A060SFB9_PYCCI</name>
<dbReference type="OMA" id="QLSMWLL"/>
<protein>
    <recommendedName>
        <fullName evidence="6">Spindle pole body component</fullName>
    </recommendedName>
</protein>
<keyword evidence="3 6" id="KW-0963">Cytoplasm</keyword>
<dbReference type="GO" id="GO:0000278">
    <property type="term" value="P:mitotic cell cycle"/>
    <property type="evidence" value="ECO:0007669"/>
    <property type="project" value="TreeGrafter"/>
</dbReference>
<dbReference type="GO" id="GO:0044732">
    <property type="term" value="C:mitotic spindle pole body"/>
    <property type="evidence" value="ECO:0007669"/>
    <property type="project" value="TreeGrafter"/>
</dbReference>
<dbReference type="GO" id="GO:0031122">
    <property type="term" value="P:cytoplasmic microtubule organization"/>
    <property type="evidence" value="ECO:0007669"/>
    <property type="project" value="TreeGrafter"/>
</dbReference>
<dbReference type="PANTHER" id="PTHR19302:SF27">
    <property type="entry name" value="GAMMA-TUBULIN COMPLEX COMPONENT 4"/>
    <property type="match status" value="1"/>
</dbReference>
<dbReference type="Gene3D" id="1.20.120.1900">
    <property type="entry name" value="Gamma-tubulin complex, C-terminal domain"/>
    <property type="match status" value="1"/>
</dbReference>
<evidence type="ECO:0000256" key="3">
    <source>
        <dbReference type="ARBA" id="ARBA00022490"/>
    </source>
</evidence>
<dbReference type="OrthoDB" id="1608002at2759"/>
<dbReference type="STRING" id="5643.A0A060SFB9"/>
<keyword evidence="4 6" id="KW-0493">Microtubule</keyword>
<feature type="domain" description="Gamma tubulin complex component C-terminal" evidence="7">
    <location>
        <begin position="289"/>
        <end position="752"/>
    </location>
</feature>
<sequence>MIAELLLVLASHSSSLFPTDHKVHPAFAPLLHPGEEQCLESLGQIALRYRKVKHACSVLARPSSRYVSALCATLSQVLKEGYEVLVVDTEAKVLQHDSSLVASGSFVPLSSLRAVFAEWDAPLASLETLVDELQAQERWPPGPLIDLLLTRSQTGIHRVSAIYSRLSEAVQRVWIAQLQAFLIHGTLSPCDPLTDKNYVLIEGAVPSCISSQSRDSITYVGRAIGTVKAAKWEKQFPQDLAREHTKLLSSVLPQDQYAFDRVIADIRTAVSEWLWLNVLTHKDVEDAVESLADYFLLRNGEFALSLIREIERLKLSRLTARTVPSTMIREQDLHLALLRASLGTTAQQDPSLAHLHFRLPAGPIRPLLPSLTGGPAKDLSSSLSQTPEPTSFDDLLLGTPLVLTYTVTWPLDLFLHGSDLQVYGVLFSYLSALRKTHTRVHVCWTALSNAQRARRRWTGLGEGGTAEDLEARKELLRCGWGVVREMNWFLDTLLGYVMTDVIDVEFRRMKALLLGRPAVPLGRQMTGSGSGGVHESLSAASLGTKPTSAVHPTQSTISNLASQGTPTLDFTTLRIIHTTYLERLLTGSLLSNPALTHIIRMILEVCERFAAQVERWGGDVLPALLFEGSLAAAGAQKVGDMVAERYAIVGEIDEVHPLSFIRENAHNLHPYLQALQTLLDAFYEQLSLSTTLQPFSATAAADATKSMLHNTSMANTTGFHTFIRGKRGKKLDGDEEVRRHVERLLLRLDFNGEFSNPKKRRRPAQRAAESEDILGALAQAAI</sequence>
<dbReference type="HOGENOM" id="CLU_009597_0_0_1"/>
<reference evidence="9" key="1">
    <citation type="submission" date="2014-01" db="EMBL/GenBank/DDBJ databases">
        <title>The genome of the white-rot fungus Pycnoporus cinnabarinus: a basidiomycete model with a versatile arsenal for lignocellulosic biomass breakdown.</title>
        <authorList>
            <person name="Levasseur A."/>
            <person name="Lomascolo A."/>
            <person name="Ruiz-Duenas F.J."/>
            <person name="Uzan E."/>
            <person name="Piumi F."/>
            <person name="Kues U."/>
            <person name="Ram A.F.J."/>
            <person name="Murat C."/>
            <person name="Haon M."/>
            <person name="Benoit I."/>
            <person name="Arfi Y."/>
            <person name="Chevret D."/>
            <person name="Drula E."/>
            <person name="Kwon M.J."/>
            <person name="Gouret P."/>
            <person name="Lesage-Meessen L."/>
            <person name="Lombard V."/>
            <person name="Mariette J."/>
            <person name="Noirot C."/>
            <person name="Park J."/>
            <person name="Patyshakuliyeva A."/>
            <person name="Wieneger R.A.B."/>
            <person name="Wosten H.A.B."/>
            <person name="Martin F."/>
            <person name="Coutinho P.M."/>
            <person name="de Vries R."/>
            <person name="Martinez A.T."/>
            <person name="Klopp C."/>
            <person name="Pontarotti P."/>
            <person name="Henrissat B."/>
            <person name="Record E."/>
        </authorList>
    </citation>
    <scope>NUCLEOTIDE SEQUENCE [LARGE SCALE GENOMIC DNA]</scope>
    <source>
        <strain evidence="9">BRFM137</strain>
    </source>
</reference>
<dbReference type="Proteomes" id="UP000029665">
    <property type="component" value="Unassembled WGS sequence"/>
</dbReference>
<dbReference type="Pfam" id="PF17681">
    <property type="entry name" value="GCP_N_terminal"/>
    <property type="match status" value="1"/>
</dbReference>
<dbReference type="InterPro" id="IPR040457">
    <property type="entry name" value="GCP_C"/>
</dbReference>
<evidence type="ECO:0000313" key="10">
    <source>
        <dbReference type="Proteomes" id="UP000029665"/>
    </source>
</evidence>
<dbReference type="GO" id="GO:0043015">
    <property type="term" value="F:gamma-tubulin binding"/>
    <property type="evidence" value="ECO:0007669"/>
    <property type="project" value="InterPro"/>
</dbReference>
<evidence type="ECO:0000256" key="4">
    <source>
        <dbReference type="ARBA" id="ARBA00022701"/>
    </source>
</evidence>
<dbReference type="GO" id="GO:0051321">
    <property type="term" value="P:meiotic cell cycle"/>
    <property type="evidence" value="ECO:0007669"/>
    <property type="project" value="TreeGrafter"/>
</dbReference>
<comment type="similarity">
    <text evidence="2 6">Belongs to the TUBGCP family.</text>
</comment>
<evidence type="ECO:0000256" key="5">
    <source>
        <dbReference type="ARBA" id="ARBA00023212"/>
    </source>
</evidence>
<dbReference type="GO" id="GO:0051225">
    <property type="term" value="P:spindle assembly"/>
    <property type="evidence" value="ECO:0007669"/>
    <property type="project" value="TreeGrafter"/>
</dbReference>
<evidence type="ECO:0000256" key="1">
    <source>
        <dbReference type="ARBA" id="ARBA00004267"/>
    </source>
</evidence>
<dbReference type="PANTHER" id="PTHR19302">
    <property type="entry name" value="GAMMA TUBULIN COMPLEX PROTEIN"/>
    <property type="match status" value="1"/>
</dbReference>
<accession>A0A060SFB9</accession>
<dbReference type="GO" id="GO:0000922">
    <property type="term" value="C:spindle pole"/>
    <property type="evidence" value="ECO:0007669"/>
    <property type="project" value="InterPro"/>
</dbReference>
<evidence type="ECO:0000259" key="7">
    <source>
        <dbReference type="Pfam" id="PF04130"/>
    </source>
</evidence>
<keyword evidence="10" id="KW-1185">Reference proteome</keyword>
<evidence type="ECO:0000256" key="2">
    <source>
        <dbReference type="ARBA" id="ARBA00010337"/>
    </source>
</evidence>
<dbReference type="InterPro" id="IPR041470">
    <property type="entry name" value="GCP_N"/>
</dbReference>
<organism evidence="9 10">
    <name type="scientific">Pycnoporus cinnabarinus</name>
    <name type="common">Cinnabar-red polypore</name>
    <name type="synonym">Trametes cinnabarina</name>
    <dbReference type="NCBI Taxonomy" id="5643"/>
    <lineage>
        <taxon>Eukaryota</taxon>
        <taxon>Fungi</taxon>
        <taxon>Dikarya</taxon>
        <taxon>Basidiomycota</taxon>
        <taxon>Agaricomycotina</taxon>
        <taxon>Agaricomycetes</taxon>
        <taxon>Polyporales</taxon>
        <taxon>Polyporaceae</taxon>
        <taxon>Trametes</taxon>
    </lineage>
</organism>
<dbReference type="GO" id="GO:0000930">
    <property type="term" value="C:gamma-tubulin complex"/>
    <property type="evidence" value="ECO:0007669"/>
    <property type="project" value="TreeGrafter"/>
</dbReference>
<dbReference type="GO" id="GO:0007020">
    <property type="term" value="P:microtubule nucleation"/>
    <property type="evidence" value="ECO:0007669"/>
    <property type="project" value="InterPro"/>
</dbReference>
<dbReference type="GO" id="GO:0051011">
    <property type="term" value="F:microtubule minus-end binding"/>
    <property type="evidence" value="ECO:0007669"/>
    <property type="project" value="TreeGrafter"/>
</dbReference>
<evidence type="ECO:0000313" key="9">
    <source>
        <dbReference type="EMBL" id="CDO73075.1"/>
    </source>
</evidence>
<comment type="subcellular location">
    <subcellularLocation>
        <location evidence="1 6">Cytoplasm</location>
        <location evidence="1 6">Cytoskeleton</location>
        <location evidence="1 6">Microtubule organizing center</location>
    </subcellularLocation>
</comment>
<feature type="domain" description="Gamma tubulin complex component protein N-terminal" evidence="8">
    <location>
        <begin position="2"/>
        <end position="275"/>
    </location>
</feature>
<keyword evidence="5 6" id="KW-0206">Cytoskeleton</keyword>
<evidence type="ECO:0000259" key="8">
    <source>
        <dbReference type="Pfam" id="PF17681"/>
    </source>
</evidence>
<dbReference type="Pfam" id="PF04130">
    <property type="entry name" value="GCP_C_terminal"/>
    <property type="match status" value="1"/>
</dbReference>
<dbReference type="EMBL" id="CCBP010000119">
    <property type="protein sequence ID" value="CDO73075.1"/>
    <property type="molecule type" value="Genomic_DNA"/>
</dbReference>
<dbReference type="GO" id="GO:0005874">
    <property type="term" value="C:microtubule"/>
    <property type="evidence" value="ECO:0007669"/>
    <property type="project" value="UniProtKB-KW"/>
</dbReference>
<proteinExistence type="inferred from homology"/>
<gene>
    <name evidence="9" type="ORF">BN946_scf185007.g129</name>
</gene>
<evidence type="ECO:0000256" key="6">
    <source>
        <dbReference type="RuleBase" id="RU363050"/>
    </source>
</evidence>
<comment type="caution">
    <text evidence="9">The sequence shown here is derived from an EMBL/GenBank/DDBJ whole genome shotgun (WGS) entry which is preliminary data.</text>
</comment>
<dbReference type="AlphaFoldDB" id="A0A060SFB9"/>